<evidence type="ECO:0000259" key="10">
    <source>
        <dbReference type="Pfam" id="PF20451"/>
    </source>
</evidence>
<feature type="compositionally biased region" description="Low complexity" evidence="8">
    <location>
        <begin position="414"/>
        <end position="439"/>
    </location>
</feature>
<name>A0ABP0UUA2_9BRYO</name>
<evidence type="ECO:0000259" key="9">
    <source>
        <dbReference type="Pfam" id="PF07887"/>
    </source>
</evidence>
<dbReference type="InterPro" id="IPR046830">
    <property type="entry name" value="Calmod_bind_M"/>
</dbReference>
<dbReference type="Proteomes" id="UP001497512">
    <property type="component" value="Chromosome 6"/>
</dbReference>
<evidence type="ECO:0000256" key="8">
    <source>
        <dbReference type="SAM" id="MobiDB-lite"/>
    </source>
</evidence>
<feature type="compositionally biased region" description="Basic and acidic residues" evidence="8">
    <location>
        <begin position="1"/>
        <end position="14"/>
    </location>
</feature>
<comment type="similarity">
    <text evidence="2">Belongs to the plant ACBP60 protein family.</text>
</comment>
<gene>
    <name evidence="12" type="ORF">CSSPTR1EN2_LOCUS20096</name>
</gene>
<dbReference type="EMBL" id="OZ019898">
    <property type="protein sequence ID" value="CAK9230165.1"/>
    <property type="molecule type" value="Genomic_DNA"/>
</dbReference>
<evidence type="ECO:0008006" key="14">
    <source>
        <dbReference type="Google" id="ProtNLM"/>
    </source>
</evidence>
<evidence type="ECO:0000256" key="2">
    <source>
        <dbReference type="ARBA" id="ARBA00007214"/>
    </source>
</evidence>
<evidence type="ECO:0000256" key="6">
    <source>
        <dbReference type="ARBA" id="ARBA00023163"/>
    </source>
</evidence>
<keyword evidence="3" id="KW-0805">Transcription regulation</keyword>
<dbReference type="PANTHER" id="PTHR31713">
    <property type="entry name" value="OS02G0177800 PROTEIN"/>
    <property type="match status" value="1"/>
</dbReference>
<feature type="compositionally biased region" description="Polar residues" evidence="8">
    <location>
        <begin position="470"/>
        <end position="483"/>
    </location>
</feature>
<evidence type="ECO:0000256" key="5">
    <source>
        <dbReference type="ARBA" id="ARBA00023159"/>
    </source>
</evidence>
<keyword evidence="4" id="KW-0238">DNA-binding</keyword>
<feature type="domain" description="Calmodulin binding protein-like N-terminal" evidence="9">
    <location>
        <begin position="88"/>
        <end position="235"/>
    </location>
</feature>
<dbReference type="InterPro" id="IPR012416">
    <property type="entry name" value="CBP60"/>
</dbReference>
<keyword evidence="13" id="KW-1185">Reference proteome</keyword>
<keyword evidence="7" id="KW-0539">Nucleus</keyword>
<evidence type="ECO:0000259" key="11">
    <source>
        <dbReference type="Pfam" id="PF20452"/>
    </source>
</evidence>
<feature type="region of interest" description="Disordered" evidence="8">
    <location>
        <begin position="1"/>
        <end position="24"/>
    </location>
</feature>
<accession>A0ABP0UUA2</accession>
<evidence type="ECO:0000313" key="13">
    <source>
        <dbReference type="Proteomes" id="UP001497512"/>
    </source>
</evidence>
<dbReference type="InterPro" id="IPR046829">
    <property type="entry name" value="Calmod_bind_C"/>
</dbReference>
<feature type="domain" description="Calmodulin binding protein central" evidence="10">
    <location>
        <begin position="247"/>
        <end position="313"/>
    </location>
</feature>
<evidence type="ECO:0000256" key="4">
    <source>
        <dbReference type="ARBA" id="ARBA00023125"/>
    </source>
</evidence>
<dbReference type="PANTHER" id="PTHR31713:SF96">
    <property type="entry name" value="OS02G0562300 PROTEIN"/>
    <property type="match status" value="1"/>
</dbReference>
<evidence type="ECO:0000256" key="3">
    <source>
        <dbReference type="ARBA" id="ARBA00023015"/>
    </source>
</evidence>
<evidence type="ECO:0000313" key="12">
    <source>
        <dbReference type="EMBL" id="CAK9230165.1"/>
    </source>
</evidence>
<dbReference type="InterPro" id="IPR046831">
    <property type="entry name" value="Calmodulin_bind_N"/>
</dbReference>
<dbReference type="Pfam" id="PF07887">
    <property type="entry name" value="Calmodulin_bind"/>
    <property type="match status" value="1"/>
</dbReference>
<evidence type="ECO:0000256" key="7">
    <source>
        <dbReference type="ARBA" id="ARBA00023242"/>
    </source>
</evidence>
<feature type="region of interest" description="Disordered" evidence="8">
    <location>
        <begin position="402"/>
        <end position="516"/>
    </location>
</feature>
<dbReference type="Pfam" id="PF20451">
    <property type="entry name" value="Calmod_bind_M"/>
    <property type="match status" value="1"/>
</dbReference>
<organism evidence="12 13">
    <name type="scientific">Sphagnum troendelagicum</name>
    <dbReference type="NCBI Taxonomy" id="128251"/>
    <lineage>
        <taxon>Eukaryota</taxon>
        <taxon>Viridiplantae</taxon>
        <taxon>Streptophyta</taxon>
        <taxon>Embryophyta</taxon>
        <taxon>Bryophyta</taxon>
        <taxon>Sphagnophytina</taxon>
        <taxon>Sphagnopsida</taxon>
        <taxon>Sphagnales</taxon>
        <taxon>Sphagnaceae</taxon>
        <taxon>Sphagnum</taxon>
    </lineage>
</organism>
<evidence type="ECO:0000256" key="1">
    <source>
        <dbReference type="ARBA" id="ARBA00004123"/>
    </source>
</evidence>
<protein>
    <recommendedName>
        <fullName evidence="14">Calmodulin-binding protein</fullName>
    </recommendedName>
</protein>
<sequence length="668" mass="74281">MSKDKRPYPQDGNREGGLPEQKKPRLSFSSVVMEALKVESLHKLWPLLEPLFRKVVGEEVERALQNFTPKVGPRVSPKRIQGPDERNLRLQFKSKLALPLFTGSKVEGEDGSGIQVALVDANTGKVVSDGEESCAKLEIVVLQGDFIADDEESWPQAEFENFMVKERDGKRPLLTGDLFVTLKDGLGTLGEFQFTDNSSWIRSRKFRLGVMVAPGYCEGVRVREAKTESFTVKDHRGELYKKHYPPALQDEVWRLDRIGKDGAFHKRLSKEGIETVEQFLRLLVMHPLKLRNALGNGMSNKMWEGTVEHAMTCPLNSNLYVYRPGGNLEIIFNNIFQLVGLIVSNTYRAIDSLEESERVYVEKLAKVAHEKWQTDVQEYDGEALIRANPSLRGVNMPMVESSARGQALGGSDVQTQDTRTTQTQQPQQSLPSTQSALSTYHLSSKIPAGSSVPGNGVGGSQAYTPEPTMRVSQSFPTQANQPLPDQHIMGSGPNINGPSQQVTLASSSNLGPSEDSPGLATGLVLASPQNAMIPAGSLALPPMTPSLMSLYPDTNDWRPYQRSDSNPWGSLQGFNDDARGQGILSQDELVPYASMVYPDNYANYGGYWQDDSAYTYNSPPMWNMGEQRPHHNNAKFGWSKLKAALRWGIFKPRPNPPVRRAHLEEHEE</sequence>
<reference evidence="12" key="1">
    <citation type="submission" date="2024-02" db="EMBL/GenBank/DDBJ databases">
        <authorList>
            <consortium name="ELIXIR-Norway"/>
            <consortium name="Elixir Norway"/>
        </authorList>
    </citation>
    <scope>NUCLEOTIDE SEQUENCE</scope>
</reference>
<feature type="compositionally biased region" description="Polar residues" evidence="8">
    <location>
        <begin position="493"/>
        <end position="511"/>
    </location>
</feature>
<feature type="domain" description="Calmodulin binding protein C-terminal" evidence="11">
    <location>
        <begin position="319"/>
        <end position="373"/>
    </location>
</feature>
<proteinExistence type="inferred from homology"/>
<dbReference type="Pfam" id="PF20452">
    <property type="entry name" value="Calmod_bind_C"/>
    <property type="match status" value="1"/>
</dbReference>
<keyword evidence="6" id="KW-0804">Transcription</keyword>
<comment type="subcellular location">
    <subcellularLocation>
        <location evidence="1">Nucleus</location>
    </subcellularLocation>
</comment>
<keyword evidence="5" id="KW-0010">Activator</keyword>